<dbReference type="InterPro" id="IPR005024">
    <property type="entry name" value="Snf7_fam"/>
</dbReference>
<reference evidence="3" key="1">
    <citation type="journal article" date="2018" name="Nat. Microbiol.">
        <title>Leveraging single-cell genomics to expand the fungal tree of life.</title>
        <authorList>
            <person name="Ahrendt S.R."/>
            <person name="Quandt C.A."/>
            <person name="Ciobanu D."/>
            <person name="Clum A."/>
            <person name="Salamov A."/>
            <person name="Andreopoulos B."/>
            <person name="Cheng J.F."/>
            <person name="Woyke T."/>
            <person name="Pelin A."/>
            <person name="Henrissat B."/>
            <person name="Reynolds N.K."/>
            <person name="Benny G.L."/>
            <person name="Smith M.E."/>
            <person name="James T.Y."/>
            <person name="Grigoriev I.V."/>
        </authorList>
    </citation>
    <scope>NUCLEOTIDE SEQUENCE [LARGE SCALE GENOMIC DNA]</scope>
</reference>
<evidence type="ECO:0000313" key="2">
    <source>
        <dbReference type="EMBL" id="RKO85761.1"/>
    </source>
</evidence>
<dbReference type="OrthoDB" id="10252926at2759"/>
<sequence length="191" mass="21057">GNTAQAKTLAKQLIRLRKQTEKNTSVQSQIQSVGHRTLAMQSTLTMTKGMTGATQAMKTANKQMDLAKMQKTMAEYATQNEMMDMKEEMSMFSVVGCKPDSLRADDEEEGEEIMNQVLDEIGISVSQQVYPPSPPPAFIFRAPFIDLTLPTFPRSQLPSAGRAALPAGKEKESRAEEDALQARLDELMRGG</sequence>
<evidence type="ECO:0000313" key="3">
    <source>
        <dbReference type="Proteomes" id="UP000269721"/>
    </source>
</evidence>
<proteinExistence type="predicted"/>
<dbReference type="EMBL" id="KZ998773">
    <property type="protein sequence ID" value="RKO85761.1"/>
    <property type="molecule type" value="Genomic_DNA"/>
</dbReference>
<dbReference type="Proteomes" id="UP000269721">
    <property type="component" value="Unassembled WGS sequence"/>
</dbReference>
<gene>
    <name evidence="2" type="ORF">BDK51DRAFT_24038</name>
</gene>
<feature type="compositionally biased region" description="Basic and acidic residues" evidence="1">
    <location>
        <begin position="168"/>
        <end position="177"/>
    </location>
</feature>
<dbReference type="GO" id="GO:0007034">
    <property type="term" value="P:vacuolar transport"/>
    <property type="evidence" value="ECO:0007669"/>
    <property type="project" value="InterPro"/>
</dbReference>
<feature type="region of interest" description="Disordered" evidence="1">
    <location>
        <begin position="153"/>
        <end position="177"/>
    </location>
</feature>
<name>A0A4P9W0S4_9FUNG</name>
<protein>
    <submittedName>
        <fullName evidence="2">Snf7-domain-containing protein</fullName>
    </submittedName>
</protein>
<dbReference type="Gene3D" id="6.10.140.1230">
    <property type="match status" value="1"/>
</dbReference>
<evidence type="ECO:0000256" key="1">
    <source>
        <dbReference type="SAM" id="MobiDB-lite"/>
    </source>
</evidence>
<organism evidence="2 3">
    <name type="scientific">Blyttiomyces helicus</name>
    <dbReference type="NCBI Taxonomy" id="388810"/>
    <lineage>
        <taxon>Eukaryota</taxon>
        <taxon>Fungi</taxon>
        <taxon>Fungi incertae sedis</taxon>
        <taxon>Chytridiomycota</taxon>
        <taxon>Chytridiomycota incertae sedis</taxon>
        <taxon>Chytridiomycetes</taxon>
        <taxon>Chytridiomycetes incertae sedis</taxon>
        <taxon>Blyttiomyces</taxon>
    </lineage>
</organism>
<dbReference type="Pfam" id="PF03357">
    <property type="entry name" value="Snf7"/>
    <property type="match status" value="1"/>
</dbReference>
<keyword evidence="3" id="KW-1185">Reference proteome</keyword>
<dbReference type="PANTHER" id="PTHR10476">
    <property type="entry name" value="CHARGED MULTIVESICULAR BODY PROTEIN"/>
    <property type="match status" value="1"/>
</dbReference>
<accession>A0A4P9W0S4</accession>
<dbReference type="AlphaFoldDB" id="A0A4P9W0S4"/>
<feature type="non-terminal residue" evidence="2">
    <location>
        <position position="1"/>
    </location>
</feature>